<accession>A0A4P6EF49</accession>
<dbReference type="Proteomes" id="UP000293995">
    <property type="component" value="Chromosome"/>
</dbReference>
<sequence>MILALGGCASSDMGDGWERPEIPSVLPSFTANSTLPFEKYELNRLDRERLQQGTSLLLGRCLEEYGLSARFSGDYMKQTFDGDGQTPAQYQWGGWLGTMTASQASEFAYTAPPGAPWQNGSGFYLSNPANLSPYNYDASPIDYARISGALYGPDEAVIIGDAGAQTQLSDDEMPRNGAGKLPPSGGCARLVDKELGTPLVSLTEVENDAYGLTFGDDRVKARMADWVSCMADSGFEFERVDDGAVSNAGDVSPYAVSVAVADVKCTKSSRWPDTFYFVLGAYQQQAIDKTPEFFESALRAESERLHTLDHLVG</sequence>
<gene>
    <name evidence="1" type="ORF">ET475_10745</name>
</gene>
<name>A0A4P6EF49_9MICO</name>
<evidence type="ECO:0000313" key="1">
    <source>
        <dbReference type="EMBL" id="QAY60416.1"/>
    </source>
</evidence>
<protein>
    <submittedName>
        <fullName evidence="1">Uncharacterized protein</fullName>
    </submittedName>
</protein>
<dbReference type="KEGG" id="mprt:ET475_10745"/>
<evidence type="ECO:0000313" key="2">
    <source>
        <dbReference type="Proteomes" id="UP000293995"/>
    </source>
</evidence>
<keyword evidence="2" id="KW-1185">Reference proteome</keyword>
<dbReference type="EMBL" id="CP035494">
    <property type="protein sequence ID" value="QAY60416.1"/>
    <property type="molecule type" value="Genomic_DNA"/>
</dbReference>
<proteinExistence type="predicted"/>
<dbReference type="AlphaFoldDB" id="A0A4P6EF49"/>
<dbReference type="RefSeq" id="WP_129389767.1">
    <property type="nucleotide sequence ID" value="NZ_CP035494.1"/>
</dbReference>
<organism evidence="1 2">
    <name type="scientific">Microbacterium protaetiae</name>
    <dbReference type="NCBI Taxonomy" id="2509458"/>
    <lineage>
        <taxon>Bacteria</taxon>
        <taxon>Bacillati</taxon>
        <taxon>Actinomycetota</taxon>
        <taxon>Actinomycetes</taxon>
        <taxon>Micrococcales</taxon>
        <taxon>Microbacteriaceae</taxon>
        <taxon>Microbacterium</taxon>
    </lineage>
</organism>
<reference evidence="1 2" key="1">
    <citation type="submission" date="2019-01" db="EMBL/GenBank/DDBJ databases">
        <title>Genome sequencing of strain DFW100M-13.</title>
        <authorList>
            <person name="Heo J."/>
            <person name="Kim S.-J."/>
            <person name="Kim J.-S."/>
            <person name="Hong S.-B."/>
            <person name="Kwon S.-W."/>
        </authorList>
    </citation>
    <scope>NUCLEOTIDE SEQUENCE [LARGE SCALE GENOMIC DNA]</scope>
    <source>
        <strain evidence="1 2">DFW100M-13</strain>
    </source>
</reference>
<dbReference type="OrthoDB" id="4800194at2"/>